<proteinExistence type="predicted"/>
<comment type="caution">
    <text evidence="2">The sequence shown here is derived from an EMBL/GenBank/DDBJ whole genome shotgun (WGS) entry which is preliminary data.</text>
</comment>
<feature type="region of interest" description="Disordered" evidence="1">
    <location>
        <begin position="1"/>
        <end position="38"/>
    </location>
</feature>
<dbReference type="OrthoDB" id="3791541at2759"/>
<feature type="region of interest" description="Disordered" evidence="1">
    <location>
        <begin position="217"/>
        <end position="236"/>
    </location>
</feature>
<dbReference type="Proteomes" id="UP001140510">
    <property type="component" value="Unassembled WGS sequence"/>
</dbReference>
<accession>A0A9W9D4G1</accession>
<evidence type="ECO:0000313" key="2">
    <source>
        <dbReference type="EMBL" id="KAJ4400267.1"/>
    </source>
</evidence>
<evidence type="ECO:0000256" key="1">
    <source>
        <dbReference type="SAM" id="MobiDB-lite"/>
    </source>
</evidence>
<reference evidence="2" key="1">
    <citation type="submission" date="2022-10" db="EMBL/GenBank/DDBJ databases">
        <title>Tapping the CABI collections for fungal endophytes: first genome assemblies for Collariella, Neodidymelliopsis, Ascochyta clinopodiicola, Didymella pomorum, Didymosphaeria variabile, Neocosmospora piperis and Neocucurbitaria cava.</title>
        <authorList>
            <person name="Hill R."/>
        </authorList>
    </citation>
    <scope>NUCLEOTIDE SEQUENCE</scope>
    <source>
        <strain evidence="2">IMI 355091</strain>
    </source>
</reference>
<sequence length="255" mass="28578">MPSGISAFESSTSLDVHHVPTPESTPPPETAVTSALDERGSWEVEPEFVCMERRLPREDITSLFYRVEEYDQERPEIVCDSGKVWVRVNSIGHGLTKTLKTVGSLHKKKPSFEARLGPNVPVYSRLKCYEKPGRVKRMKIVAQDCWRKFRNWSTGRDTALQAEQLALTAHPMMNVSVVSPNFTPGCAAGHGARPQGHRRLSRAPKLAPKVEGLEQMAYRGHARKDSKHSANEEPVKRRRSDLFLDIYSTDSSVAG</sequence>
<protein>
    <submittedName>
        <fullName evidence="2">Uncharacterized protein</fullName>
    </submittedName>
</protein>
<dbReference type="AlphaFoldDB" id="A0A9W9D4G1"/>
<gene>
    <name evidence="2" type="ORF">N0V91_008832</name>
</gene>
<organism evidence="2 3">
    <name type="scientific">Didymella pomorum</name>
    <dbReference type="NCBI Taxonomy" id="749634"/>
    <lineage>
        <taxon>Eukaryota</taxon>
        <taxon>Fungi</taxon>
        <taxon>Dikarya</taxon>
        <taxon>Ascomycota</taxon>
        <taxon>Pezizomycotina</taxon>
        <taxon>Dothideomycetes</taxon>
        <taxon>Pleosporomycetidae</taxon>
        <taxon>Pleosporales</taxon>
        <taxon>Pleosporineae</taxon>
        <taxon>Didymellaceae</taxon>
        <taxon>Didymella</taxon>
    </lineage>
</organism>
<name>A0A9W9D4G1_9PLEO</name>
<dbReference type="EMBL" id="JAPEVA010000092">
    <property type="protein sequence ID" value="KAJ4400267.1"/>
    <property type="molecule type" value="Genomic_DNA"/>
</dbReference>
<evidence type="ECO:0000313" key="3">
    <source>
        <dbReference type="Proteomes" id="UP001140510"/>
    </source>
</evidence>
<keyword evidence="3" id="KW-1185">Reference proteome</keyword>